<protein>
    <submittedName>
        <fullName evidence="4">D-alanine-D-alanine ligase-like ATP-grasp enzyme</fullName>
    </submittedName>
</protein>
<comment type="caution">
    <text evidence="4">The sequence shown here is derived from an EMBL/GenBank/DDBJ whole genome shotgun (WGS) entry which is preliminary data.</text>
</comment>
<proteinExistence type="predicted"/>
<dbReference type="Proteomes" id="UP001183794">
    <property type="component" value="Unassembled WGS sequence"/>
</dbReference>
<dbReference type="PANTHER" id="PTHR21621:SF0">
    <property type="entry name" value="BETA-CITRYLGLUTAMATE SYNTHASE B-RELATED"/>
    <property type="match status" value="1"/>
</dbReference>
<organism evidence="4 5">
    <name type="scientific">Enteractinococcus fodinae</name>
    <dbReference type="NCBI Taxonomy" id="684663"/>
    <lineage>
        <taxon>Bacteria</taxon>
        <taxon>Bacillati</taxon>
        <taxon>Actinomycetota</taxon>
        <taxon>Actinomycetes</taxon>
        <taxon>Micrococcales</taxon>
        <taxon>Micrococcaceae</taxon>
    </lineage>
</organism>
<dbReference type="RefSeq" id="WP_310172571.1">
    <property type="nucleotide sequence ID" value="NZ_BAABHE010000002.1"/>
</dbReference>
<keyword evidence="5" id="KW-1185">Reference proteome</keyword>
<evidence type="ECO:0000259" key="3">
    <source>
        <dbReference type="PROSITE" id="PS50975"/>
    </source>
</evidence>
<reference evidence="4 5" key="1">
    <citation type="submission" date="2023-07" db="EMBL/GenBank/DDBJ databases">
        <title>Sequencing the genomes of 1000 actinobacteria strains.</title>
        <authorList>
            <person name="Klenk H.-P."/>
        </authorList>
    </citation>
    <scope>NUCLEOTIDE SEQUENCE [LARGE SCALE GENOMIC DNA]</scope>
    <source>
        <strain evidence="4 5">DSM 22966</strain>
    </source>
</reference>
<evidence type="ECO:0000256" key="2">
    <source>
        <dbReference type="SAM" id="MobiDB-lite"/>
    </source>
</evidence>
<evidence type="ECO:0000313" key="5">
    <source>
        <dbReference type="Proteomes" id="UP001183794"/>
    </source>
</evidence>
<name>A0ABU2B039_9MICC</name>
<accession>A0ABU2B039</accession>
<dbReference type="EMBL" id="JAVDYJ010000001">
    <property type="protein sequence ID" value="MDR7346962.1"/>
    <property type="molecule type" value="Genomic_DNA"/>
</dbReference>
<feature type="region of interest" description="Disordered" evidence="2">
    <location>
        <begin position="342"/>
        <end position="384"/>
    </location>
</feature>
<keyword evidence="1" id="KW-0067">ATP-binding</keyword>
<sequence length="384" mass="41352">MSDTSLTPVINFIQSAQLNELLFTTPPADGNHRSFIIEAAKERGLAVKNLGRDHIAFTDEGRTIGGMYKTVTSLVSHAALSVADSRPMAKEVFAAAGIPVPRGRSFTQGNFDEAFEYFQHRQGPAVVKPAAGKANAATFVNLNTAQEFRTAWSRAVEASSSKNRIMVEQYITGVNIRAFVVADRVIASVVRVPAFVVGNGQDSLTTLIEAKTTQRSKHPYLQRMPIQVDTDCLAQQNVSYTSVPEDGAVVLLNDKVNVDQGGEPIDVTAVLAPEIQELAVRAAQAIPGLIIAGIDLLAESPATDTSAVVLRANAAANISLHHIPAYGAQADVAGAIIDQMIASSPRPPTKQRPPKGRRVSWKESSQRVGDRINRSLKPKRRPSY</sequence>
<feature type="compositionally biased region" description="Basic residues" evidence="2">
    <location>
        <begin position="374"/>
        <end position="384"/>
    </location>
</feature>
<evidence type="ECO:0000313" key="4">
    <source>
        <dbReference type="EMBL" id="MDR7346962.1"/>
    </source>
</evidence>
<dbReference type="SUPFAM" id="SSF56059">
    <property type="entry name" value="Glutathione synthetase ATP-binding domain-like"/>
    <property type="match status" value="1"/>
</dbReference>
<dbReference type="Gene3D" id="3.30.470.20">
    <property type="entry name" value="ATP-grasp fold, B domain"/>
    <property type="match status" value="2"/>
</dbReference>
<dbReference type="PANTHER" id="PTHR21621">
    <property type="entry name" value="RIBOSOMAL PROTEIN S6 MODIFICATION PROTEIN"/>
    <property type="match status" value="1"/>
</dbReference>
<feature type="compositionally biased region" description="Basic and acidic residues" evidence="2">
    <location>
        <begin position="360"/>
        <end position="373"/>
    </location>
</feature>
<dbReference type="InterPro" id="IPR011761">
    <property type="entry name" value="ATP-grasp"/>
</dbReference>
<gene>
    <name evidence="4" type="ORF">J2S62_001219</name>
</gene>
<evidence type="ECO:0000256" key="1">
    <source>
        <dbReference type="PROSITE-ProRule" id="PRU00409"/>
    </source>
</evidence>
<feature type="domain" description="ATP-grasp" evidence="3">
    <location>
        <begin position="90"/>
        <end position="341"/>
    </location>
</feature>
<keyword evidence="1" id="KW-0547">Nucleotide-binding</keyword>
<dbReference type="PROSITE" id="PS50975">
    <property type="entry name" value="ATP_GRASP"/>
    <property type="match status" value="1"/>
</dbReference>